<accession>A0A1M4VWY3</accession>
<keyword evidence="2" id="KW-1185">Reference proteome</keyword>
<name>A0A1M4VWY3_STRHI</name>
<dbReference type="Proteomes" id="UP000184501">
    <property type="component" value="Unassembled WGS sequence"/>
</dbReference>
<dbReference type="AlphaFoldDB" id="A0A1M4VWY3"/>
<proteinExistence type="predicted"/>
<evidence type="ECO:0000313" key="1">
    <source>
        <dbReference type="EMBL" id="SHE73232.1"/>
    </source>
</evidence>
<protein>
    <submittedName>
        <fullName evidence="1">Uncharacterized protein</fullName>
    </submittedName>
</protein>
<reference evidence="1 2" key="1">
    <citation type="submission" date="2016-11" db="EMBL/GenBank/DDBJ databases">
        <authorList>
            <person name="Jaros S."/>
            <person name="Januszkiewicz K."/>
            <person name="Wedrychowicz H."/>
        </authorList>
    </citation>
    <scope>NUCLEOTIDE SEQUENCE [LARGE SCALE GENOMIC DNA]</scope>
    <source>
        <strain evidence="1 2">DSM 44523</strain>
    </source>
</reference>
<gene>
    <name evidence="1" type="ORF">SAMN05444320_101914</name>
</gene>
<sequence>MWVENAMSGCLVAMSGEGRRWVRDGDGGGWCGLLSVDWLVGRRSPCRSDRLPTRSY</sequence>
<evidence type="ECO:0000313" key="2">
    <source>
        <dbReference type="Proteomes" id="UP000184501"/>
    </source>
</evidence>
<organism evidence="1 2">
    <name type="scientific">Streptoalloteichus hindustanus</name>
    <dbReference type="NCBI Taxonomy" id="2017"/>
    <lineage>
        <taxon>Bacteria</taxon>
        <taxon>Bacillati</taxon>
        <taxon>Actinomycetota</taxon>
        <taxon>Actinomycetes</taxon>
        <taxon>Pseudonocardiales</taxon>
        <taxon>Pseudonocardiaceae</taxon>
        <taxon>Streptoalloteichus</taxon>
    </lineage>
</organism>
<dbReference type="EMBL" id="FQVN01000001">
    <property type="protein sequence ID" value="SHE73232.1"/>
    <property type="molecule type" value="Genomic_DNA"/>
</dbReference>